<reference evidence="2 3" key="1">
    <citation type="submission" date="2018-03" db="EMBL/GenBank/DDBJ databases">
        <title>Bacteriophage NCPPB3778 and a type I-E CRISPR drive the evolution of the US Biological Select Agent, Rathayibacter toxicus.</title>
        <authorList>
            <person name="Davis E.W.II."/>
            <person name="Tabima J.F."/>
            <person name="Weisberg A.J."/>
            <person name="Dantas Lopes L."/>
            <person name="Wiseman M.S."/>
            <person name="Wiseman M.S."/>
            <person name="Pupko T."/>
            <person name="Belcher M.S."/>
            <person name="Sechler A.J."/>
            <person name="Tancos M.A."/>
            <person name="Schroeder B.K."/>
            <person name="Murray T.D."/>
            <person name="Luster D.G."/>
            <person name="Schneider W.L."/>
            <person name="Rogers E."/>
            <person name="Andreote F.D."/>
            <person name="Grunwald N.J."/>
            <person name="Putnam M.L."/>
            <person name="Chang J.H."/>
        </authorList>
    </citation>
    <scope>NUCLEOTIDE SEQUENCE [LARGE SCALE GENOMIC DNA]</scope>
    <source>
        <strain evidence="2 3">DSM 15932</strain>
    </source>
</reference>
<evidence type="ECO:0000256" key="1">
    <source>
        <dbReference type="ARBA" id="ARBA00006479"/>
    </source>
</evidence>
<dbReference type="InterPro" id="IPR049874">
    <property type="entry name" value="ROK_cs"/>
</dbReference>
<accession>A0A3Q9UU25</accession>
<dbReference type="Gene3D" id="1.10.10.10">
    <property type="entry name" value="Winged helix-like DNA-binding domain superfamily/Winged helix DNA-binding domain"/>
    <property type="match status" value="1"/>
</dbReference>
<proteinExistence type="inferred from homology"/>
<dbReference type="Gene3D" id="3.30.420.40">
    <property type="match status" value="2"/>
</dbReference>
<name>A0A3Q9UU25_9MICO</name>
<dbReference type="AlphaFoldDB" id="A0A3Q9UU25"/>
<dbReference type="EMBL" id="CP028137">
    <property type="protein sequence ID" value="AZZ53141.1"/>
    <property type="molecule type" value="Genomic_DNA"/>
</dbReference>
<dbReference type="Pfam" id="PF00480">
    <property type="entry name" value="ROK"/>
    <property type="match status" value="1"/>
</dbReference>
<sequence length="371" mass="38630">MGQLRVTEKALPSHNRRHNRSLVLQRLFHDGEMSRADLARISGLTAVTISDLVGELHSEGLLLDLGPRVDARVGKPALVIAFDHGARSIVGLDLSAEAECTGALVSLRGEIREHRRLARDGASGADAVELALGLAAELIASSQAPVLGIGIGSPGVVDHGGVVREAPNLGWRGLDLRRVFAERFGLPVHVANDANTAALAVHTFHRGGGANLLLVLLGDGVGAGLIIGGSLVEGDQFTGGEIGHVVIDEDGEQCSCGRRGCLESAVSVAHLGPRLAAASAPEQERLLRRAGRSLGIALAPIVAVLGIDAVVLAGPERFVEGVLLEEARATIARRTLPAVTRELRMESRTDPGELVLQGAAALVLSHELGIS</sequence>
<gene>
    <name evidence="2" type="ORF">C1I64_14605</name>
</gene>
<dbReference type="InterPro" id="IPR036390">
    <property type="entry name" value="WH_DNA-bd_sf"/>
</dbReference>
<dbReference type="PANTHER" id="PTHR18964:SF149">
    <property type="entry name" value="BIFUNCTIONAL UDP-N-ACETYLGLUCOSAMINE 2-EPIMERASE_N-ACETYLMANNOSAMINE KINASE"/>
    <property type="match status" value="1"/>
</dbReference>
<dbReference type="InterPro" id="IPR036388">
    <property type="entry name" value="WH-like_DNA-bd_sf"/>
</dbReference>
<dbReference type="RefSeq" id="WP_123736429.1">
    <property type="nucleotide sequence ID" value="NZ_CP028137.1"/>
</dbReference>
<dbReference type="Proteomes" id="UP000285317">
    <property type="component" value="Chromosome"/>
</dbReference>
<keyword evidence="2" id="KW-0418">Kinase</keyword>
<protein>
    <submittedName>
        <fullName evidence="2">Sugar kinase</fullName>
    </submittedName>
</protein>
<evidence type="ECO:0000313" key="2">
    <source>
        <dbReference type="EMBL" id="AZZ53141.1"/>
    </source>
</evidence>
<evidence type="ECO:0000313" key="3">
    <source>
        <dbReference type="Proteomes" id="UP000285317"/>
    </source>
</evidence>
<dbReference type="PROSITE" id="PS01125">
    <property type="entry name" value="ROK"/>
    <property type="match status" value="1"/>
</dbReference>
<keyword evidence="2" id="KW-0808">Transferase</keyword>
<dbReference type="InterPro" id="IPR000600">
    <property type="entry name" value="ROK"/>
</dbReference>
<dbReference type="PANTHER" id="PTHR18964">
    <property type="entry name" value="ROK (REPRESSOR, ORF, KINASE) FAMILY"/>
    <property type="match status" value="1"/>
</dbReference>
<dbReference type="SUPFAM" id="SSF46785">
    <property type="entry name" value="Winged helix' DNA-binding domain"/>
    <property type="match status" value="1"/>
</dbReference>
<dbReference type="InterPro" id="IPR043129">
    <property type="entry name" value="ATPase_NBD"/>
</dbReference>
<dbReference type="SUPFAM" id="SSF53067">
    <property type="entry name" value="Actin-like ATPase domain"/>
    <property type="match status" value="1"/>
</dbReference>
<organism evidence="2 3">
    <name type="scientific">Rathayibacter festucae DSM 15932</name>
    <dbReference type="NCBI Taxonomy" id="1328866"/>
    <lineage>
        <taxon>Bacteria</taxon>
        <taxon>Bacillati</taxon>
        <taxon>Actinomycetota</taxon>
        <taxon>Actinomycetes</taxon>
        <taxon>Micrococcales</taxon>
        <taxon>Microbacteriaceae</taxon>
        <taxon>Rathayibacter</taxon>
    </lineage>
</organism>
<dbReference type="GO" id="GO:0016301">
    <property type="term" value="F:kinase activity"/>
    <property type="evidence" value="ECO:0007669"/>
    <property type="project" value="UniProtKB-KW"/>
</dbReference>
<comment type="similarity">
    <text evidence="1">Belongs to the ROK (NagC/XylR) family.</text>
</comment>
<dbReference type="KEGG" id="rfs:C1I64_14605"/>